<dbReference type="AlphaFoldDB" id="A0A137P509"/>
<evidence type="ECO:0000313" key="2">
    <source>
        <dbReference type="Proteomes" id="UP000070444"/>
    </source>
</evidence>
<gene>
    <name evidence="1" type="ORF">CONCODRAFT_7336</name>
</gene>
<proteinExistence type="predicted"/>
<accession>A0A137P509</accession>
<dbReference type="Proteomes" id="UP000070444">
    <property type="component" value="Unassembled WGS sequence"/>
</dbReference>
<dbReference type="EMBL" id="KQ964512">
    <property type="protein sequence ID" value="KXN70100.1"/>
    <property type="molecule type" value="Genomic_DNA"/>
</dbReference>
<reference evidence="1 2" key="1">
    <citation type="journal article" date="2015" name="Genome Biol. Evol.">
        <title>Phylogenomic analyses indicate that early fungi evolved digesting cell walls of algal ancestors of land plants.</title>
        <authorList>
            <person name="Chang Y."/>
            <person name="Wang S."/>
            <person name="Sekimoto S."/>
            <person name="Aerts A.L."/>
            <person name="Choi C."/>
            <person name="Clum A."/>
            <person name="LaButti K.M."/>
            <person name="Lindquist E.A."/>
            <person name="Yee Ngan C."/>
            <person name="Ohm R.A."/>
            <person name="Salamov A.A."/>
            <person name="Grigoriev I.V."/>
            <person name="Spatafora J.W."/>
            <person name="Berbee M.L."/>
        </authorList>
    </citation>
    <scope>NUCLEOTIDE SEQUENCE [LARGE SCALE GENOMIC DNA]</scope>
    <source>
        <strain evidence="1 2">NRRL 28638</strain>
    </source>
</reference>
<sequence>MIFLPKKTEDVSWAVGGMSTYGYEIESYVGIKSLINFPKIVVKCGFPKRGKEKTHCDGLPPCDNTELSYEPVPSENMCIGMAIRRVIKGVPIKLISNKCKTCSGDLHKIGDDTYRGFPDDNALVYFEKPKTPNGPDTEEDRKKITNVNSLEIVKYCISKYGGILNVPHCQTDEYYNVFIGHEDTGDHYLIYGNETRVSIMHKLCDVFTEEVVDLDKHHFICNLGFYGNNNNEVYDICIQDNSLTDYLLFGNVVFGKGEDGYHPELASNHTPIHPDFNKITEYLINYQGSPEQPKCSCSKFHYKWQTIDFDNNSDSESDDEEDSNKKNPFFYRNLYCECDLPIFESAIPYK</sequence>
<keyword evidence="2" id="KW-1185">Reference proteome</keyword>
<organism evidence="1 2">
    <name type="scientific">Conidiobolus coronatus (strain ATCC 28846 / CBS 209.66 / NRRL 28638)</name>
    <name type="common">Delacroixia coronata</name>
    <dbReference type="NCBI Taxonomy" id="796925"/>
    <lineage>
        <taxon>Eukaryota</taxon>
        <taxon>Fungi</taxon>
        <taxon>Fungi incertae sedis</taxon>
        <taxon>Zoopagomycota</taxon>
        <taxon>Entomophthoromycotina</taxon>
        <taxon>Entomophthoromycetes</taxon>
        <taxon>Entomophthorales</taxon>
        <taxon>Ancylistaceae</taxon>
        <taxon>Conidiobolus</taxon>
    </lineage>
</organism>
<evidence type="ECO:0000313" key="1">
    <source>
        <dbReference type="EMBL" id="KXN70100.1"/>
    </source>
</evidence>
<protein>
    <submittedName>
        <fullName evidence="1">Uncharacterized protein</fullName>
    </submittedName>
</protein>
<name>A0A137P509_CONC2</name>